<comment type="caution">
    <text evidence="2">The sequence shown here is derived from an EMBL/GenBank/DDBJ whole genome shotgun (WGS) entry which is preliminary data.</text>
</comment>
<dbReference type="RefSeq" id="WP_158212162.1">
    <property type="nucleotide sequence ID" value="NZ_NBBI01000002.1"/>
</dbReference>
<organism evidence="2 3">
    <name type="scientific">Sphingomonas dokdonensis</name>
    <dbReference type="NCBI Taxonomy" id="344880"/>
    <lineage>
        <taxon>Bacteria</taxon>
        <taxon>Pseudomonadati</taxon>
        <taxon>Pseudomonadota</taxon>
        <taxon>Alphaproteobacteria</taxon>
        <taxon>Sphingomonadales</taxon>
        <taxon>Sphingomonadaceae</taxon>
        <taxon>Sphingomonas</taxon>
    </lineage>
</organism>
<dbReference type="GO" id="GO:0016491">
    <property type="term" value="F:oxidoreductase activity"/>
    <property type="evidence" value="ECO:0007669"/>
    <property type="project" value="InterPro"/>
</dbReference>
<dbReference type="Pfam" id="PF07110">
    <property type="entry name" value="EthD"/>
    <property type="match status" value="1"/>
</dbReference>
<dbReference type="PANTHER" id="PTHR40260:SF2">
    <property type="entry name" value="BLR8190 PROTEIN"/>
    <property type="match status" value="1"/>
</dbReference>
<dbReference type="Proteomes" id="UP000197290">
    <property type="component" value="Unassembled WGS sequence"/>
</dbReference>
<proteinExistence type="predicted"/>
<dbReference type="EMBL" id="NBBI01000002">
    <property type="protein sequence ID" value="OWK31476.1"/>
    <property type="molecule type" value="Genomic_DNA"/>
</dbReference>
<dbReference type="InterPro" id="IPR011008">
    <property type="entry name" value="Dimeric_a/b-barrel"/>
</dbReference>
<dbReference type="OrthoDB" id="5343971at2"/>
<evidence type="ECO:0000259" key="1">
    <source>
        <dbReference type="Pfam" id="PF07110"/>
    </source>
</evidence>
<reference evidence="2 3" key="1">
    <citation type="submission" date="2017-03" db="EMBL/GenBank/DDBJ databases">
        <title>Genome sequence of Sphingomonas dokdonensis DSM 21029.</title>
        <authorList>
            <person name="Poehlein A."/>
            <person name="Wuebbeler J.H."/>
            <person name="Steinbuechel A."/>
            <person name="Daniel R."/>
        </authorList>
    </citation>
    <scope>NUCLEOTIDE SEQUENCE [LARGE SCALE GENOMIC DNA]</scope>
    <source>
        <strain evidence="2 3">DSM 21029</strain>
    </source>
</reference>
<dbReference type="SUPFAM" id="SSF54909">
    <property type="entry name" value="Dimeric alpha+beta barrel"/>
    <property type="match status" value="1"/>
</dbReference>
<dbReference type="PANTHER" id="PTHR40260">
    <property type="entry name" value="BLR8190 PROTEIN"/>
    <property type="match status" value="1"/>
</dbReference>
<gene>
    <name evidence="2" type="ORF">SPDO_14850</name>
</gene>
<dbReference type="Gene3D" id="3.30.70.100">
    <property type="match status" value="1"/>
</dbReference>
<sequence length="98" mass="10588">MIVSVLYPNHDGAKFDASYYKATHAELARDIWSPEKIELIEGQAPGGGTPPFALIANFHFASPEAMGQAMASPRMGELQADVPNFTDITPQIMVGRAL</sequence>
<evidence type="ECO:0000313" key="2">
    <source>
        <dbReference type="EMBL" id="OWK31476.1"/>
    </source>
</evidence>
<dbReference type="NCBIfam" id="TIGR02118">
    <property type="entry name" value="EthD family reductase"/>
    <property type="match status" value="1"/>
</dbReference>
<dbReference type="AlphaFoldDB" id="A0A245ZP07"/>
<protein>
    <submittedName>
        <fullName evidence="2">EthD protein</fullName>
    </submittedName>
</protein>
<dbReference type="InterPro" id="IPR009799">
    <property type="entry name" value="EthD_dom"/>
</dbReference>
<accession>A0A245ZP07</accession>
<feature type="domain" description="EthD" evidence="1">
    <location>
        <begin position="18"/>
        <end position="87"/>
    </location>
</feature>
<name>A0A245ZP07_9SPHN</name>
<keyword evidence="3" id="KW-1185">Reference proteome</keyword>
<evidence type="ECO:0000313" key="3">
    <source>
        <dbReference type="Proteomes" id="UP000197290"/>
    </source>
</evidence>